<evidence type="ECO:0000313" key="7">
    <source>
        <dbReference type="EMBL" id="KAJ8304388.1"/>
    </source>
</evidence>
<feature type="transmembrane region" description="Helical" evidence="5">
    <location>
        <begin position="233"/>
        <end position="254"/>
    </location>
</feature>
<dbReference type="Pfam" id="PF00083">
    <property type="entry name" value="Sugar_tr"/>
    <property type="match status" value="1"/>
</dbReference>
<feature type="transmembrane region" description="Helical" evidence="5">
    <location>
        <begin position="20"/>
        <end position="42"/>
    </location>
</feature>
<dbReference type="InterPro" id="IPR020846">
    <property type="entry name" value="MFS_dom"/>
</dbReference>
<evidence type="ECO:0000256" key="1">
    <source>
        <dbReference type="ARBA" id="ARBA00004141"/>
    </source>
</evidence>
<evidence type="ECO:0000256" key="2">
    <source>
        <dbReference type="ARBA" id="ARBA00022692"/>
    </source>
</evidence>
<evidence type="ECO:0000256" key="3">
    <source>
        <dbReference type="ARBA" id="ARBA00022989"/>
    </source>
</evidence>
<protein>
    <recommendedName>
        <fullName evidence="6">Major facilitator superfamily (MFS) profile domain-containing protein</fullName>
    </recommendedName>
</protein>
<feature type="transmembrane region" description="Helical" evidence="5">
    <location>
        <begin position="174"/>
        <end position="192"/>
    </location>
</feature>
<reference evidence="7 8" key="1">
    <citation type="submission" date="2022-12" db="EMBL/GenBank/DDBJ databases">
        <title>Chromosome-level genome of Tegillarca granosa.</title>
        <authorList>
            <person name="Kim J."/>
        </authorList>
    </citation>
    <scope>NUCLEOTIDE SEQUENCE [LARGE SCALE GENOMIC DNA]</scope>
    <source>
        <strain evidence="7">Teg-2019</strain>
        <tissue evidence="7">Adductor muscle</tissue>
    </source>
</reference>
<evidence type="ECO:0000313" key="8">
    <source>
        <dbReference type="Proteomes" id="UP001217089"/>
    </source>
</evidence>
<feature type="transmembrane region" description="Helical" evidence="5">
    <location>
        <begin position="261"/>
        <end position="280"/>
    </location>
</feature>
<dbReference type="PROSITE" id="PS50850">
    <property type="entry name" value="MFS"/>
    <property type="match status" value="1"/>
</dbReference>
<keyword evidence="3 5" id="KW-1133">Transmembrane helix</keyword>
<organism evidence="7 8">
    <name type="scientific">Tegillarca granosa</name>
    <name type="common">Malaysian cockle</name>
    <name type="synonym">Anadara granosa</name>
    <dbReference type="NCBI Taxonomy" id="220873"/>
    <lineage>
        <taxon>Eukaryota</taxon>
        <taxon>Metazoa</taxon>
        <taxon>Spiralia</taxon>
        <taxon>Lophotrochozoa</taxon>
        <taxon>Mollusca</taxon>
        <taxon>Bivalvia</taxon>
        <taxon>Autobranchia</taxon>
        <taxon>Pteriomorphia</taxon>
        <taxon>Arcoida</taxon>
        <taxon>Arcoidea</taxon>
        <taxon>Arcidae</taxon>
        <taxon>Tegillarca</taxon>
    </lineage>
</organism>
<evidence type="ECO:0000256" key="5">
    <source>
        <dbReference type="SAM" id="Phobius"/>
    </source>
</evidence>
<dbReference type="InterPro" id="IPR036259">
    <property type="entry name" value="MFS_trans_sf"/>
</dbReference>
<feature type="transmembrane region" description="Helical" evidence="5">
    <location>
        <begin position="199"/>
        <end position="221"/>
    </location>
</feature>
<feature type="transmembrane region" description="Helical" evidence="5">
    <location>
        <begin position="392"/>
        <end position="412"/>
    </location>
</feature>
<keyword evidence="8" id="KW-1185">Reference proteome</keyword>
<keyword evidence="2 5" id="KW-0812">Transmembrane</keyword>
<dbReference type="Gene3D" id="1.20.1250.20">
    <property type="entry name" value="MFS general substrate transporter like domains"/>
    <property type="match status" value="1"/>
</dbReference>
<evidence type="ECO:0000256" key="4">
    <source>
        <dbReference type="ARBA" id="ARBA00023136"/>
    </source>
</evidence>
<dbReference type="PANTHER" id="PTHR24064">
    <property type="entry name" value="SOLUTE CARRIER FAMILY 22 MEMBER"/>
    <property type="match status" value="1"/>
</dbReference>
<feature type="transmembrane region" description="Helical" evidence="5">
    <location>
        <begin position="455"/>
        <end position="474"/>
    </location>
</feature>
<gene>
    <name evidence="7" type="ORF">KUTeg_017971</name>
</gene>
<feature type="transmembrane region" description="Helical" evidence="5">
    <location>
        <begin position="424"/>
        <end position="443"/>
    </location>
</feature>
<dbReference type="EMBL" id="JARBDR010000903">
    <property type="protein sequence ID" value="KAJ8304388.1"/>
    <property type="molecule type" value="Genomic_DNA"/>
</dbReference>
<feature type="transmembrane region" description="Helical" evidence="5">
    <location>
        <begin position="513"/>
        <end position="534"/>
    </location>
</feature>
<evidence type="ECO:0000259" key="6">
    <source>
        <dbReference type="PROSITE" id="PS50850"/>
    </source>
</evidence>
<proteinExistence type="predicted"/>
<comment type="subcellular location">
    <subcellularLocation>
        <location evidence="1">Membrane</location>
        <topology evidence="1">Multi-pass membrane protein</topology>
    </subcellularLocation>
</comment>
<name>A0ABQ9EGH1_TEGGR</name>
<feature type="transmembrane region" description="Helical" evidence="5">
    <location>
        <begin position="486"/>
        <end position="507"/>
    </location>
</feature>
<dbReference type="InterPro" id="IPR005828">
    <property type="entry name" value="MFS_sugar_transport-like"/>
</dbReference>
<dbReference type="SUPFAM" id="SSF103473">
    <property type="entry name" value="MFS general substrate transporter"/>
    <property type="match status" value="1"/>
</dbReference>
<feature type="domain" description="Major facilitator superfamily (MFS) profile" evidence="6">
    <location>
        <begin position="22"/>
        <end position="539"/>
    </location>
</feature>
<dbReference type="Proteomes" id="UP001217089">
    <property type="component" value="Unassembled WGS sequence"/>
</dbReference>
<sequence>MNVQVDDIWKLLGPWGRYQILTLAYLFIGMITFAFTALGIVFTVGRGFTPPYTCKEISTNTSYLNDKIWNHNITQYEISYDQCHIDFRVNGSNNTDISFSLPCVNGYKYQSEGDTIVTESWVAVSIHLIVFLRWDLVCEDAGRGELTQTLLVFGQLFGAVFFPSFSDRFGRKTVYVFTTLIQFGLLLSISFVKSYIAHAVLRFLIGALLEGFGLTSAIFMLEIFPKQCRGKVSASGAVFWSFSVMFLAPFGYLLRNYSWRYLQITTALTSIYGLFNYYFYDVRFLDESLRWLVANGKTDNAIKVVSRAARWNNVDPEEPVKILLQTEQIMHDEQPRNKEIEHLGDNTARETGAVERYNILTIVRHKIVLKTTNSLTYYGLTLTSSTLAGNRFLNYFLTSVVEFPGAICYLYLIDRKGRKFSSIFFHAIAGVSLIIAVVLLVVGDDTGSLKIVSSVFSLLGKFGISSSFNVIFLFTPEMYPTNLRNVGIGMASTAAKIGGMIAPFSMVLAAKAVWAPGVIFGGLCLLVTVLTTLLPETKGHELPQFIEELKIWYKSQG</sequence>
<keyword evidence="4 5" id="KW-0472">Membrane</keyword>
<accession>A0ABQ9EGH1</accession>
<comment type="caution">
    <text evidence="7">The sequence shown here is derived from an EMBL/GenBank/DDBJ whole genome shotgun (WGS) entry which is preliminary data.</text>
</comment>
<feature type="non-terminal residue" evidence="7">
    <location>
        <position position="557"/>
    </location>
</feature>